<evidence type="ECO:0000256" key="2">
    <source>
        <dbReference type="ARBA" id="ARBA00022857"/>
    </source>
</evidence>
<dbReference type="InterPro" id="IPR020471">
    <property type="entry name" value="AKR"/>
</dbReference>
<dbReference type="PANTHER" id="PTHR43827">
    <property type="entry name" value="2,5-DIKETO-D-GLUCONIC ACID REDUCTASE"/>
    <property type="match status" value="1"/>
</dbReference>
<dbReference type="PRINTS" id="PR00069">
    <property type="entry name" value="ALDKETRDTASE"/>
</dbReference>
<evidence type="ECO:0000256" key="6">
    <source>
        <dbReference type="PIRSR" id="PIRSR000097-3"/>
    </source>
</evidence>
<dbReference type="InterPro" id="IPR036812">
    <property type="entry name" value="NAD(P)_OxRdtase_dom_sf"/>
</dbReference>
<evidence type="ECO:0000259" key="7">
    <source>
        <dbReference type="Pfam" id="PF00248"/>
    </source>
</evidence>
<accession>A0A078MS38</accession>
<keyword evidence="3" id="KW-0560">Oxidoreductase</keyword>
<dbReference type="PROSITE" id="PS00798">
    <property type="entry name" value="ALDOKETO_REDUCTASE_1"/>
    <property type="match status" value="1"/>
</dbReference>
<feature type="site" description="Lowers pKa of active site Tyr" evidence="6">
    <location>
        <position position="80"/>
    </location>
</feature>
<gene>
    <name evidence="8" type="ORF">BN1051_01535</name>
</gene>
<dbReference type="EMBL" id="LN483070">
    <property type="protein sequence ID" value="CEA08197.1"/>
    <property type="molecule type" value="Genomic_DNA"/>
</dbReference>
<organism evidence="8">
    <name type="scientific">Arthrobacter saudimassiliensis</name>
    <dbReference type="NCBI Taxonomy" id="1461584"/>
    <lineage>
        <taxon>Bacteria</taxon>
        <taxon>Bacillati</taxon>
        <taxon>Actinomycetota</taxon>
        <taxon>Actinomycetes</taxon>
        <taxon>Micrococcales</taxon>
        <taxon>Micrococcaceae</taxon>
        <taxon>Arthrobacter</taxon>
    </lineage>
</organism>
<reference evidence="8" key="1">
    <citation type="submission" date="2014-07" db="EMBL/GenBank/DDBJ databases">
        <authorList>
            <person name="Urmite Genomes Urmite Genomes"/>
        </authorList>
    </citation>
    <scope>NUCLEOTIDE SEQUENCE</scope>
    <source>
        <strain evidence="8">11W110_air</strain>
    </source>
</reference>
<dbReference type="PIRSF" id="PIRSF000097">
    <property type="entry name" value="AKR"/>
    <property type="match status" value="1"/>
</dbReference>
<evidence type="ECO:0000256" key="5">
    <source>
        <dbReference type="PIRSR" id="PIRSR000097-2"/>
    </source>
</evidence>
<dbReference type="PATRIC" id="fig|1461584.3.peg.1524"/>
<dbReference type="Pfam" id="PF00248">
    <property type="entry name" value="Aldo_ket_red"/>
    <property type="match status" value="1"/>
</dbReference>
<dbReference type="PROSITE" id="PS00062">
    <property type="entry name" value="ALDOKETO_REDUCTASE_2"/>
    <property type="match status" value="1"/>
</dbReference>
<proteinExistence type="inferred from homology"/>
<name>A0A078MS38_9MICC</name>
<keyword evidence="2" id="KW-0521">NADP</keyword>
<feature type="active site" description="Proton donor" evidence="4">
    <location>
        <position position="51"/>
    </location>
</feature>
<sequence length="278" mass="30835">MQPAPRLLLNNGVQIDQVGFGTYKIPPEDTETLCTLALEAGYRHLDTASLYGNEAGVGAALRAFTESGHAVRDDVFVTTKLWNTDQGRDAVRPAFEASLSRLGLEQVDLYLIHWPCPERGLFIETYRVLEELYREGRIRAIGVSNFQPAHLEQLLDAVDVVPAVNQVELHPWLQQHELRRFHAGAGIRTAAWSPLGRGALLEDPVVQDIAVDLGRTAAQVVLRWHVENDVVVLPKASSEERIRDNLDLYSFELGEAHREALAALDAGRRTGSHPDAVN</sequence>
<evidence type="ECO:0000256" key="3">
    <source>
        <dbReference type="ARBA" id="ARBA00023002"/>
    </source>
</evidence>
<dbReference type="FunFam" id="3.20.20.100:FF:000015">
    <property type="entry name" value="Oxidoreductase, aldo/keto reductase family"/>
    <property type="match status" value="1"/>
</dbReference>
<evidence type="ECO:0000256" key="4">
    <source>
        <dbReference type="PIRSR" id="PIRSR000097-1"/>
    </source>
</evidence>
<feature type="binding site" evidence="5">
    <location>
        <position position="113"/>
    </location>
    <ligand>
        <name>substrate</name>
    </ligand>
</feature>
<dbReference type="SUPFAM" id="SSF51430">
    <property type="entry name" value="NAD(P)-linked oxidoreductase"/>
    <property type="match status" value="1"/>
</dbReference>
<dbReference type="GO" id="GO:0016616">
    <property type="term" value="F:oxidoreductase activity, acting on the CH-OH group of donors, NAD or NADP as acceptor"/>
    <property type="evidence" value="ECO:0007669"/>
    <property type="project" value="UniProtKB-ARBA"/>
</dbReference>
<dbReference type="InterPro" id="IPR023210">
    <property type="entry name" value="NADP_OxRdtase_dom"/>
</dbReference>
<evidence type="ECO:0000313" key="8">
    <source>
        <dbReference type="EMBL" id="CEA08197.1"/>
    </source>
</evidence>
<dbReference type="PANTHER" id="PTHR43827:SF3">
    <property type="entry name" value="NADP-DEPENDENT OXIDOREDUCTASE DOMAIN-CONTAINING PROTEIN"/>
    <property type="match status" value="1"/>
</dbReference>
<dbReference type="InterPro" id="IPR018170">
    <property type="entry name" value="Aldo/ket_reductase_CS"/>
</dbReference>
<comment type="similarity">
    <text evidence="1">Belongs to the aldo/keto reductase family.</text>
</comment>
<dbReference type="Gene3D" id="3.20.20.100">
    <property type="entry name" value="NADP-dependent oxidoreductase domain"/>
    <property type="match status" value="1"/>
</dbReference>
<feature type="domain" description="NADP-dependent oxidoreductase" evidence="7">
    <location>
        <begin position="20"/>
        <end position="263"/>
    </location>
</feature>
<dbReference type="AlphaFoldDB" id="A0A078MS38"/>
<protein>
    <submittedName>
        <fullName evidence="8">Putative oxidoreductase/MSMEI_2347</fullName>
    </submittedName>
</protein>
<evidence type="ECO:0000256" key="1">
    <source>
        <dbReference type="ARBA" id="ARBA00007905"/>
    </source>
</evidence>